<accession>A0A2S1R5G1</accession>
<organism evidence="4 5">
    <name type="scientific">Dietzia lutea</name>
    <dbReference type="NCBI Taxonomy" id="546160"/>
    <lineage>
        <taxon>Bacteria</taxon>
        <taxon>Bacillati</taxon>
        <taxon>Actinomycetota</taxon>
        <taxon>Actinomycetes</taxon>
        <taxon>Mycobacteriales</taxon>
        <taxon>Dietziaceae</taxon>
        <taxon>Dietzia</taxon>
    </lineage>
</organism>
<dbReference type="RefSeq" id="WP_108846750.1">
    <property type="nucleotide sequence ID" value="NZ_CP015449.1"/>
</dbReference>
<evidence type="ECO:0000313" key="5">
    <source>
        <dbReference type="Proteomes" id="UP000244928"/>
    </source>
</evidence>
<feature type="transmembrane region" description="Helical" evidence="2">
    <location>
        <begin position="463"/>
        <end position="483"/>
    </location>
</feature>
<evidence type="ECO:0000256" key="2">
    <source>
        <dbReference type="SAM" id="Phobius"/>
    </source>
</evidence>
<keyword evidence="3" id="KW-0732">Signal</keyword>
<dbReference type="EMBL" id="CP015449">
    <property type="protein sequence ID" value="AWH91491.1"/>
    <property type="molecule type" value="Genomic_DNA"/>
</dbReference>
<dbReference type="OrthoDB" id="7210788at2"/>
<protein>
    <submittedName>
        <fullName evidence="4">Uncharacterized protein</fullName>
    </submittedName>
</protein>
<dbReference type="KEGG" id="dlu:A6035_04135"/>
<dbReference type="AlphaFoldDB" id="A0A2S1R5G1"/>
<reference evidence="4 5" key="1">
    <citation type="submission" date="2016-04" db="EMBL/GenBank/DDBJ databases">
        <title>Complete genome sequence of Dietzia lutea YIM 80766T, a strain isolated from desert soil in Egypt.</title>
        <authorList>
            <person name="Zhao J."/>
            <person name="Hu B."/>
            <person name="Geng S."/>
            <person name="Nie Y."/>
            <person name="Tang Y."/>
        </authorList>
    </citation>
    <scope>NUCLEOTIDE SEQUENCE [LARGE SCALE GENOMIC DNA]</scope>
    <source>
        <strain evidence="4 5">YIM 80766</strain>
    </source>
</reference>
<name>A0A2S1R5G1_9ACTN</name>
<gene>
    <name evidence="4" type="ORF">A6035_04135</name>
</gene>
<keyword evidence="2" id="KW-1133">Transmembrane helix</keyword>
<keyword evidence="5" id="KW-1185">Reference proteome</keyword>
<dbReference type="Proteomes" id="UP000244928">
    <property type="component" value="Chromosome"/>
</dbReference>
<feature type="region of interest" description="Disordered" evidence="1">
    <location>
        <begin position="406"/>
        <end position="427"/>
    </location>
</feature>
<keyword evidence="2" id="KW-0472">Membrane</keyword>
<evidence type="ECO:0000256" key="3">
    <source>
        <dbReference type="SAM" id="SignalP"/>
    </source>
</evidence>
<sequence length="487" mass="50916">MNRVSFSAVRRSSALAAALTVALSGGGVLIAPAAHAQGATDQAAGNGARTLDDAEFRWGVNPETGSRSHDPTAFNMMSAGLLTMSEPKRITEADWSGRDGNVTLEKRWSDGELTEADWDGLRSDRSGGELSSGVDSYNGVEMVFRGGEGEVNVAAGTAEISWEGSVTVLYYQGDSVFTLRDPELTVTESSAEVTATVGGYRSSRTDSSLWEKTDARSGVVIATIDREAVELDDETGFSISPEYDDVTYSKSDIPGSFPEPFVDYLDDVGIGAFFYSTGGVADPKKRPLPITVSWDSDDPADVTEPGGSKGLLGRVLDDTVEDILRAAGTDVADTAAAWMDEAWKPLQPEAVKAAPSADVPPQTAVAAEEVVVDETFGQYHEEYYTSTSAMTAGTVGGTVAAIPASTPAGSPGSVAAAPASGSDAASPLSEQTTMPVAANLPLTDVVYAQTSASLKAGNPLAQWQWWVGAALLALAAVLFSQTVRRKD</sequence>
<keyword evidence="2" id="KW-0812">Transmembrane</keyword>
<feature type="signal peptide" evidence="3">
    <location>
        <begin position="1"/>
        <end position="36"/>
    </location>
</feature>
<evidence type="ECO:0000313" key="4">
    <source>
        <dbReference type="EMBL" id="AWH91491.1"/>
    </source>
</evidence>
<evidence type="ECO:0000256" key="1">
    <source>
        <dbReference type="SAM" id="MobiDB-lite"/>
    </source>
</evidence>
<feature type="chain" id="PRO_5015466978" evidence="3">
    <location>
        <begin position="37"/>
        <end position="487"/>
    </location>
</feature>
<proteinExistence type="predicted"/>